<comment type="caution">
    <text evidence="3">The sequence shown here is derived from an EMBL/GenBank/DDBJ whole genome shotgun (WGS) entry which is preliminary data.</text>
</comment>
<feature type="region of interest" description="Disordered" evidence="2">
    <location>
        <begin position="1"/>
        <end position="78"/>
    </location>
</feature>
<feature type="compositionally biased region" description="Basic and acidic residues" evidence="2">
    <location>
        <begin position="1"/>
        <end position="11"/>
    </location>
</feature>
<feature type="coiled-coil region" evidence="1">
    <location>
        <begin position="341"/>
        <end position="378"/>
    </location>
</feature>
<protein>
    <submittedName>
        <fullName evidence="3">Uncharacterized protein</fullName>
    </submittedName>
</protein>
<evidence type="ECO:0000313" key="4">
    <source>
        <dbReference type="Proteomes" id="UP001608902"/>
    </source>
</evidence>
<gene>
    <name evidence="3" type="ORF">AB6A40_000482</name>
</gene>
<feature type="compositionally biased region" description="Polar residues" evidence="2">
    <location>
        <begin position="67"/>
        <end position="78"/>
    </location>
</feature>
<feature type="compositionally biased region" description="Polar residues" evidence="2">
    <location>
        <begin position="17"/>
        <end position="26"/>
    </location>
</feature>
<feature type="compositionally biased region" description="Low complexity" evidence="2">
    <location>
        <begin position="748"/>
        <end position="761"/>
    </location>
</feature>
<evidence type="ECO:0000256" key="2">
    <source>
        <dbReference type="SAM" id="MobiDB-lite"/>
    </source>
</evidence>
<feature type="compositionally biased region" description="Basic and acidic residues" evidence="2">
    <location>
        <begin position="762"/>
        <end position="771"/>
    </location>
</feature>
<dbReference type="Proteomes" id="UP001608902">
    <property type="component" value="Unassembled WGS sequence"/>
</dbReference>
<evidence type="ECO:0000256" key="1">
    <source>
        <dbReference type="SAM" id="Coils"/>
    </source>
</evidence>
<feature type="compositionally biased region" description="Polar residues" evidence="2">
    <location>
        <begin position="269"/>
        <end position="290"/>
    </location>
</feature>
<dbReference type="EMBL" id="JBGFUD010000134">
    <property type="protein sequence ID" value="MFH4973773.1"/>
    <property type="molecule type" value="Genomic_DNA"/>
</dbReference>
<keyword evidence="1" id="KW-0175">Coiled coil</keyword>
<organism evidence="3 4">
    <name type="scientific">Gnathostoma spinigerum</name>
    <dbReference type="NCBI Taxonomy" id="75299"/>
    <lineage>
        <taxon>Eukaryota</taxon>
        <taxon>Metazoa</taxon>
        <taxon>Ecdysozoa</taxon>
        <taxon>Nematoda</taxon>
        <taxon>Chromadorea</taxon>
        <taxon>Rhabditida</taxon>
        <taxon>Spirurina</taxon>
        <taxon>Gnathostomatomorpha</taxon>
        <taxon>Gnathostomatoidea</taxon>
        <taxon>Gnathostomatidae</taxon>
        <taxon>Gnathostoma</taxon>
    </lineage>
</organism>
<feature type="compositionally biased region" description="Basic and acidic residues" evidence="2">
    <location>
        <begin position="515"/>
        <end position="529"/>
    </location>
</feature>
<sequence>MDELHPRDGSLLRRKQQQWAQESSDSWFPFGGGTGNRKFKARSPPQSSEETDVTASPNSDHPVHIASQPSISRLRPSQTVNEVTDRNVGHSQSESIPCAPYVFASTSSMTNHTQTSSQTQHPPYPYVTGIAADHGVVPLHFIYPASYAQPVPVHLDVVQGEVPRSFSAFPGYPCAVPFIPQIVPQATPNKSVRHQLDNCLPTSPSYTEQWANQLSYWSTPARNTNDRPSNEKPSFLPPISNVQPLAVVKPIGLHVPSSPSHTTIDDTSFHPNTNEDVDQNSVLASTTSVDSCRRSFDGDDRSRICLGQVLHDQIAEKDRRKTIEIERDRNVEIWVAEERKNSEENERIIREEEQMRKAKEEEDREKRERAVLDSIERARKESERLRKAKLYKHVLEDSEKAEELKKNVLGVGDNEKGIIMMELESVERQKKHDLELISKRPPVAPKKSVTSTPVSSVRTRSSSLCENVRPLNRSYNVEELVISGSSPFSRIYAGYRSLRVSTSSENNTSLCRSSSSEKFKTNKREDESSHHRHPSLKCEIPVRPQRRIPPPVPRRPRLLFPDCSPGAPPDSTNHVSSRGVYSRSNSWNPSHLPLLEHSIRLLKTEQIDLEGVTSRLRRSSLGDPPKSLPNHKAQDKTTSFLSAVNGLDTVANINETEGMSTVISISSNVDRSSSCGTIHPNVSRSTKISSSSSSNKSPINAFLPVNGVNKKTSNSTDILGLNPFFEPLKTRALAARNRLINLRVNDTSGSSSPESPSPSNSAEDHNWQSSA</sequence>
<keyword evidence="4" id="KW-1185">Reference proteome</keyword>
<reference evidence="3 4" key="1">
    <citation type="submission" date="2024-08" db="EMBL/GenBank/DDBJ databases">
        <title>Gnathostoma spinigerum genome.</title>
        <authorList>
            <person name="Gonzalez-Bertolin B."/>
            <person name="Monzon S."/>
            <person name="Zaballos A."/>
            <person name="Jimenez P."/>
            <person name="Dekumyoy P."/>
            <person name="Varona S."/>
            <person name="Cuesta I."/>
            <person name="Sumanam S."/>
            <person name="Adisakwattana P."/>
            <person name="Gasser R.B."/>
            <person name="Hernandez-Gonzalez A."/>
            <person name="Young N.D."/>
            <person name="Perteguer M.J."/>
        </authorList>
    </citation>
    <scope>NUCLEOTIDE SEQUENCE [LARGE SCALE GENOMIC DNA]</scope>
    <source>
        <strain evidence="3">AL3</strain>
        <tissue evidence="3">Liver</tissue>
    </source>
</reference>
<feature type="region of interest" description="Disordered" evidence="2">
    <location>
        <begin position="744"/>
        <end position="771"/>
    </location>
</feature>
<feature type="compositionally biased region" description="Low complexity" evidence="2">
    <location>
        <begin position="683"/>
        <end position="697"/>
    </location>
</feature>
<accession>A0ABD6E2A5</accession>
<feature type="region of interest" description="Disordered" evidence="2">
    <location>
        <begin position="503"/>
        <end position="577"/>
    </location>
</feature>
<feature type="region of interest" description="Disordered" evidence="2">
    <location>
        <begin position="258"/>
        <end position="294"/>
    </location>
</feature>
<evidence type="ECO:0000313" key="3">
    <source>
        <dbReference type="EMBL" id="MFH4973773.1"/>
    </source>
</evidence>
<feature type="compositionally biased region" description="Polar residues" evidence="2">
    <location>
        <begin position="503"/>
        <end position="514"/>
    </location>
</feature>
<name>A0ABD6E2A5_9BILA</name>
<feature type="compositionally biased region" description="Polar residues" evidence="2">
    <location>
        <begin position="44"/>
        <end position="59"/>
    </location>
</feature>
<proteinExistence type="predicted"/>
<feature type="region of interest" description="Disordered" evidence="2">
    <location>
        <begin position="673"/>
        <end position="699"/>
    </location>
</feature>
<dbReference type="AlphaFoldDB" id="A0ABD6E2A5"/>